<sequence>MANKMLIDATHPEETRVVVVRGNRVEEFDFEAANRKPLRGNIYLAKVTRVEPSLQAAFIEYGGNRHGFLAFSEIHPDYYQIPVADRQALLDEEERQQRKEAEAENEDRPTRVRRRGAAKDAGGDETVSEAASGEDGDNDAAEKPRGRSRRRPSPDDEPTGEVEEIAGEEDVVEQVGSDDAMEEVPERGTPRVRARQYKIQEVIKRRQIMLVQVVKEERGNKGAALTTYLSLAGRYSVLMPNTARGGGISRKITSAEDRKRLKEVASDLDVPEGMGVILRTAGANRTKTEIKRDFEYLLRLWENVRELTLGSTAPSLVYEEGSLIKRSIRDLYNKDIDEVLVSGDEGYREAKDFMRMLMPSHAKNVKPYKELQPIFTRFGVESQLDAMFLPQVQLKSGGYLVINPTEALVSIDVNSGRSTREHNIEDTALKTNLEAAEEVARQLRLRDLAGLVVIDFIDMDEKRNNRAVERKLKDCLKNDRARIQLGRISHFGLMEMSRQRIRTGVLESSTEVCPHCGGTGHVRSSPSVALQMLRAAEDILQRSNTHNLIIRTRNENALYVLNHKRAHLHELEERFGVLLTISADQTLTGLTPFAIDKGEAVLNPIPLPRPAEIVMEPEEIEPEIAEEPEEEVEEVRVVERESAPAPAAANGEADGGEGNRRRRRRRRRRRGGGQNGENGNRTQDEGGVETSGIEFEDDDSDMDGEAGGDASHASVPDAPAEITAEMAATADVTAEAPVAGDEAAQAVELAEAAGDSVAPASAEQTAVEETPAEDAKPRRGRRGGRRTRKGDAEAGEAAPEAAASEAVAPTADVTVEEPKAEEVKAAPKPRRRRSTVREAAPAVATDTAEAVVQEAVTQEPAPAESVAAESAPAEAAPVEVSPVEAFPVEAAPVETAPSATEAPTEAPADPDRPRRTGWWQRKIFGE</sequence>
<feature type="domain" description="RNase E/G thioredoxin-like" evidence="11">
    <location>
        <begin position="512"/>
        <end position="588"/>
    </location>
</feature>
<feature type="compositionally biased region" description="Basic and acidic residues" evidence="9">
    <location>
        <begin position="95"/>
        <end position="110"/>
    </location>
</feature>
<feature type="region of interest" description="Required for zinc-mediated homotetramerization and catalytic activity" evidence="8">
    <location>
        <begin position="513"/>
        <end position="516"/>
    </location>
</feature>
<feature type="compositionally biased region" description="Low complexity" evidence="9">
    <location>
        <begin position="838"/>
        <end position="907"/>
    </location>
</feature>
<keyword evidence="8" id="KW-0698">rRNA processing</keyword>
<evidence type="ECO:0000256" key="6">
    <source>
        <dbReference type="ARBA" id="ARBA00022842"/>
    </source>
</evidence>
<comment type="similarity">
    <text evidence="8">Belongs to the RNase E/G family. RNase E subfamily.</text>
</comment>
<dbReference type="Gene3D" id="3.40.1260.20">
    <property type="entry name" value="Ribonuclease E, catalytic domain"/>
    <property type="match status" value="1"/>
</dbReference>
<keyword evidence="8" id="KW-0699">rRNA-binding</keyword>
<evidence type="ECO:0000313" key="12">
    <source>
        <dbReference type="EMBL" id="MBS9477897.1"/>
    </source>
</evidence>
<feature type="region of interest" description="Disordered" evidence="9">
    <location>
        <begin position="618"/>
        <end position="926"/>
    </location>
</feature>
<dbReference type="Pfam" id="PF10150">
    <property type="entry name" value="RNase_E_G"/>
    <property type="match status" value="1"/>
</dbReference>
<keyword evidence="7 8" id="KW-0694">RNA-binding</keyword>
<evidence type="ECO:0000256" key="3">
    <source>
        <dbReference type="ARBA" id="ARBA00022723"/>
    </source>
</evidence>
<feature type="binding site" evidence="8">
    <location>
        <position position="513"/>
    </location>
    <ligand>
        <name>Zn(2+)</name>
        <dbReference type="ChEBI" id="CHEBI:29105"/>
        <note>ligand shared between dimeric partners</note>
    </ligand>
</feature>
<feature type="compositionally biased region" description="Basic residues" evidence="9">
    <location>
        <begin position="660"/>
        <end position="671"/>
    </location>
</feature>
<dbReference type="Pfam" id="PF20833">
    <property type="entry name" value="RNase_E_G_Thio"/>
    <property type="match status" value="1"/>
</dbReference>
<dbReference type="EMBL" id="JAHCQH010000017">
    <property type="protein sequence ID" value="MBS9477897.1"/>
    <property type="molecule type" value="Genomic_DNA"/>
</dbReference>
<dbReference type="InterPro" id="IPR004659">
    <property type="entry name" value="RNase_E/G"/>
</dbReference>
<feature type="compositionally biased region" description="Low complexity" evidence="9">
    <location>
        <begin position="742"/>
        <end position="753"/>
    </location>
</feature>
<keyword evidence="8" id="KW-0820">tRNA-binding</keyword>
<proteinExistence type="inferred from homology"/>
<keyword evidence="1 8" id="KW-0963">Cytoplasm</keyword>
<accession>A0ABS5RC37</accession>
<name>A0ABS5RC37_9HYPH</name>
<evidence type="ECO:0000256" key="9">
    <source>
        <dbReference type="SAM" id="MobiDB-lite"/>
    </source>
</evidence>
<keyword evidence="3 8" id="KW-0479">Metal-binding</keyword>
<keyword evidence="5 8" id="KW-0378">Hydrolase</keyword>
<evidence type="ECO:0000256" key="7">
    <source>
        <dbReference type="ARBA" id="ARBA00022884"/>
    </source>
</evidence>
<comment type="caution">
    <text evidence="12">The sequence shown here is derived from an EMBL/GenBank/DDBJ whole genome shotgun (WGS) entry which is preliminary data.</text>
</comment>
<evidence type="ECO:0000256" key="2">
    <source>
        <dbReference type="ARBA" id="ARBA00022722"/>
    </source>
</evidence>
<feature type="compositionally biased region" description="Low complexity" evidence="9">
    <location>
        <begin position="795"/>
        <end position="813"/>
    </location>
</feature>
<feature type="domain" description="RNA-binding protein AU-1/Ribonuclease E/G" evidence="10">
    <location>
        <begin position="230"/>
        <end position="500"/>
    </location>
</feature>
<dbReference type="PANTHER" id="PTHR30001">
    <property type="entry name" value="RIBONUCLEASE"/>
    <property type="match status" value="1"/>
</dbReference>
<keyword evidence="13" id="KW-1185">Reference proteome</keyword>
<dbReference type="SUPFAM" id="SSF50249">
    <property type="entry name" value="Nucleic acid-binding proteins"/>
    <property type="match status" value="1"/>
</dbReference>
<feature type="binding site" evidence="8">
    <location>
        <position position="412"/>
    </location>
    <ligand>
        <name>Mg(2+)</name>
        <dbReference type="ChEBI" id="CHEBI:18420"/>
        <note>catalytic</note>
    </ligand>
</feature>
<dbReference type="InterPro" id="IPR012340">
    <property type="entry name" value="NA-bd_OB-fold"/>
</dbReference>
<feature type="compositionally biased region" description="Basic and acidic residues" evidence="9">
    <location>
        <begin position="816"/>
        <end position="825"/>
    </location>
</feature>
<evidence type="ECO:0000313" key="13">
    <source>
        <dbReference type="Proteomes" id="UP001166585"/>
    </source>
</evidence>
<dbReference type="Proteomes" id="UP001166585">
    <property type="component" value="Unassembled WGS sequence"/>
</dbReference>
<gene>
    <name evidence="8" type="primary">rne</name>
    <name evidence="12" type="ORF">KIP89_12355</name>
</gene>
<comment type="cofactor">
    <cofactor evidence="8">
        <name>Mg(2+)</name>
        <dbReference type="ChEBI" id="CHEBI:18420"/>
    </cofactor>
    <text evidence="8">Binds 1 Mg(2+) ion per subunit.</text>
</comment>
<dbReference type="EC" id="3.1.26.12" evidence="8"/>
<dbReference type="PANTHER" id="PTHR30001:SF1">
    <property type="entry name" value="RIBONUCLEASE E_G-LIKE PROTEIN, CHLOROPLASTIC"/>
    <property type="match status" value="1"/>
</dbReference>
<feature type="binding site" evidence="8">
    <location>
        <position position="455"/>
    </location>
    <ligand>
        <name>Mg(2+)</name>
        <dbReference type="ChEBI" id="CHEBI:18420"/>
        <note>catalytic</note>
    </ligand>
</feature>
<evidence type="ECO:0000256" key="5">
    <source>
        <dbReference type="ARBA" id="ARBA00022801"/>
    </source>
</evidence>
<evidence type="ECO:0000256" key="4">
    <source>
        <dbReference type="ARBA" id="ARBA00022759"/>
    </source>
</evidence>
<feature type="binding site" evidence="8">
    <location>
        <position position="516"/>
    </location>
    <ligand>
        <name>Zn(2+)</name>
        <dbReference type="ChEBI" id="CHEBI:29105"/>
        <note>ligand shared between dimeric partners</note>
    </ligand>
</feature>
<keyword evidence="8" id="KW-0472">Membrane</keyword>
<dbReference type="NCBIfam" id="TIGR00757">
    <property type="entry name" value="RNaseEG"/>
    <property type="match status" value="1"/>
</dbReference>
<comment type="subunit">
    <text evidence="8">Homotetramer formed by a dimer of dimers.</text>
</comment>
<dbReference type="InterPro" id="IPR019307">
    <property type="entry name" value="RNA-bd_AU-1/RNase_E/G"/>
</dbReference>
<dbReference type="InterPro" id="IPR028878">
    <property type="entry name" value="RNase_E"/>
</dbReference>
<keyword evidence="6 8" id="KW-0460">Magnesium</keyword>
<feature type="compositionally biased region" description="Basic residues" evidence="9">
    <location>
        <begin position="778"/>
        <end position="788"/>
    </location>
</feature>
<feature type="compositionally biased region" description="Acidic residues" evidence="9">
    <location>
        <begin position="694"/>
        <end position="706"/>
    </location>
</feature>
<evidence type="ECO:0000256" key="8">
    <source>
        <dbReference type="HAMAP-Rule" id="MF_00970"/>
    </source>
</evidence>
<feature type="compositionally biased region" description="Acidic residues" evidence="9">
    <location>
        <begin position="618"/>
        <end position="633"/>
    </location>
</feature>
<keyword evidence="8" id="KW-0862">Zinc</keyword>
<reference evidence="12" key="1">
    <citation type="submission" date="2021-05" db="EMBL/GenBank/DDBJ databases">
        <authorList>
            <person name="Sun Q."/>
            <person name="Inoue M."/>
        </authorList>
    </citation>
    <scope>NUCLEOTIDE SEQUENCE</scope>
    <source>
        <strain evidence="12">VKM B-3255</strain>
    </source>
</reference>
<feature type="compositionally biased region" description="Acidic residues" evidence="9">
    <location>
        <begin position="155"/>
        <end position="172"/>
    </location>
</feature>
<protein>
    <recommendedName>
        <fullName evidence="8">Ribonuclease E</fullName>
        <shortName evidence="8">RNase E</shortName>
        <ecNumber evidence="8">3.1.26.12</ecNumber>
    </recommendedName>
</protein>
<comment type="function">
    <text evidence="8">Endoribonuclease that plays a central role in RNA processing and decay. Required for the maturation of 5S and 16S rRNAs and the majority of tRNAs. Also involved in the degradation of most mRNAs.</text>
</comment>
<evidence type="ECO:0000256" key="1">
    <source>
        <dbReference type="ARBA" id="ARBA00022490"/>
    </source>
</evidence>
<evidence type="ECO:0000259" key="11">
    <source>
        <dbReference type="Pfam" id="PF20833"/>
    </source>
</evidence>
<dbReference type="CDD" id="cd04453">
    <property type="entry name" value="S1_RNase_E"/>
    <property type="match status" value="1"/>
</dbReference>
<comment type="cofactor">
    <cofactor evidence="8">
        <name>Zn(2+)</name>
        <dbReference type="ChEBI" id="CHEBI:29105"/>
    </cofactor>
    <text evidence="8">Binds 2 Zn(2+) ions per homotetramer.</text>
</comment>
<keyword evidence="8" id="KW-0819">tRNA processing</keyword>
<dbReference type="RefSeq" id="WP_213755741.1">
    <property type="nucleotide sequence ID" value="NZ_JAHCQH010000017.1"/>
</dbReference>
<feature type="compositionally biased region" description="Low complexity" evidence="9">
    <location>
        <begin position="643"/>
        <end position="652"/>
    </location>
</feature>
<organism evidence="12 13">
    <name type="scientific">Ancylobacter radicis</name>
    <dbReference type="NCBI Taxonomy" id="2836179"/>
    <lineage>
        <taxon>Bacteria</taxon>
        <taxon>Pseudomonadati</taxon>
        <taxon>Pseudomonadota</taxon>
        <taxon>Alphaproteobacteria</taxon>
        <taxon>Hyphomicrobiales</taxon>
        <taxon>Xanthobacteraceae</taxon>
        <taxon>Ancylobacter</taxon>
    </lineage>
</organism>
<keyword evidence="8" id="KW-0997">Cell inner membrane</keyword>
<comment type="catalytic activity">
    <reaction evidence="8">
        <text>Endonucleolytic cleavage of single-stranded RNA in A- and U-rich regions.</text>
        <dbReference type="EC" id="3.1.26.12"/>
    </reaction>
</comment>
<keyword evidence="2 8" id="KW-0540">Nuclease</keyword>
<dbReference type="HAMAP" id="MF_00970">
    <property type="entry name" value="RNase_E"/>
    <property type="match status" value="1"/>
</dbReference>
<feature type="region of interest" description="Disordered" evidence="9">
    <location>
        <begin position="93"/>
        <end position="192"/>
    </location>
</feature>
<dbReference type="Gene3D" id="2.40.50.140">
    <property type="entry name" value="Nucleic acid-binding proteins"/>
    <property type="match status" value="1"/>
</dbReference>
<comment type="subcellular location">
    <subcellularLocation>
        <location evidence="8">Cytoplasm</location>
    </subcellularLocation>
    <subcellularLocation>
        <location evidence="8">Cell inner membrane</location>
        <topology evidence="8">Peripheral membrane protein</topology>
        <orientation evidence="8">Cytoplasmic side</orientation>
    </subcellularLocation>
</comment>
<evidence type="ECO:0000259" key="10">
    <source>
        <dbReference type="Pfam" id="PF10150"/>
    </source>
</evidence>
<keyword evidence="4 8" id="KW-0255">Endonuclease</keyword>
<dbReference type="InterPro" id="IPR048583">
    <property type="entry name" value="RNase_E_G_thioredoxin-like"/>
</dbReference>
<keyword evidence="8" id="KW-1003">Cell membrane</keyword>